<gene>
    <name evidence="3" type="ORF">FB390_4234</name>
</gene>
<dbReference type="PANTHER" id="PTHR30344">
    <property type="entry name" value="6-PHOSPHOGLUCONOLACTONASE-RELATED"/>
    <property type="match status" value="1"/>
</dbReference>
<dbReference type="SUPFAM" id="SSF50974">
    <property type="entry name" value="Nitrous oxide reductase, N-terminal domain"/>
    <property type="match status" value="1"/>
</dbReference>
<sequence length="388" mass="39346">MTTSISRRTGRRRGGIHKARVALATVLLSSASWTLSPAPPAAAAPAAQPQFMLVGGTASGTIAVLRMNADGSLTKVAGSPFDVDFGLFSVALAPESRTLYATQAGTQQVTGYHIDDQGALRPVPGGEAPIDGGLPITSTLTPDGKWLYVGVGGFPGRIDAFAVGASGALTPAGSTPVPGAGLGMLPMLTTDPDGRFLRFTSALDGNLTSFAIHADGTLSPLGDSVPIGTLPVNPGYTPDGRFVYVSQEQGGAVSGFAIGADGRLTPTPGSPYAVPAMPHNAEVSTDGRRVYIPSVAAGKVSGFAIGADGALTPLPGSPYNTPLGSGPGWVLLSDDEKHLYAADVLTTNITTRVHTYDVRADGSLAPSSLPSVDTGTILSDGPVMVKTK</sequence>
<dbReference type="Proteomes" id="UP000316331">
    <property type="component" value="Unassembled WGS sequence"/>
</dbReference>
<reference evidence="3 4" key="1">
    <citation type="submission" date="2019-06" db="EMBL/GenBank/DDBJ databases">
        <title>Sequencing the genomes of 1000 actinobacteria strains.</title>
        <authorList>
            <person name="Klenk H.-P."/>
        </authorList>
    </citation>
    <scope>NUCLEOTIDE SEQUENCE [LARGE SCALE GENOMIC DNA]</scope>
    <source>
        <strain evidence="3 4">DSM 103495</strain>
    </source>
</reference>
<dbReference type="InterPro" id="IPR015943">
    <property type="entry name" value="WD40/YVTN_repeat-like_dom_sf"/>
</dbReference>
<keyword evidence="4" id="KW-1185">Reference proteome</keyword>
<name>A0A543FFB5_9NOCA</name>
<proteinExistence type="inferred from homology"/>
<dbReference type="Gene3D" id="2.130.10.10">
    <property type="entry name" value="YVTN repeat-like/Quinoprotein amine dehydrogenase"/>
    <property type="match status" value="2"/>
</dbReference>
<comment type="caution">
    <text evidence="3">The sequence shown here is derived from an EMBL/GenBank/DDBJ whole genome shotgun (WGS) entry which is preliminary data.</text>
</comment>
<dbReference type="InterPro" id="IPR011045">
    <property type="entry name" value="N2O_reductase_N"/>
</dbReference>
<dbReference type="PANTHER" id="PTHR30344:SF1">
    <property type="entry name" value="6-PHOSPHOGLUCONOLACTONASE"/>
    <property type="match status" value="1"/>
</dbReference>
<evidence type="ECO:0000256" key="2">
    <source>
        <dbReference type="SAM" id="SignalP"/>
    </source>
</evidence>
<dbReference type="InterPro" id="IPR050282">
    <property type="entry name" value="Cycloisomerase_2"/>
</dbReference>
<comment type="similarity">
    <text evidence="1">Belongs to the cycloisomerase 2 family.</text>
</comment>
<feature type="chain" id="PRO_5022007525" evidence="2">
    <location>
        <begin position="44"/>
        <end position="388"/>
    </location>
</feature>
<evidence type="ECO:0000313" key="4">
    <source>
        <dbReference type="Proteomes" id="UP000316331"/>
    </source>
</evidence>
<dbReference type="EMBL" id="VFPG01000001">
    <property type="protein sequence ID" value="TQM32547.1"/>
    <property type="molecule type" value="Genomic_DNA"/>
</dbReference>
<feature type="signal peptide" evidence="2">
    <location>
        <begin position="1"/>
        <end position="43"/>
    </location>
</feature>
<evidence type="ECO:0000256" key="1">
    <source>
        <dbReference type="ARBA" id="ARBA00005564"/>
    </source>
</evidence>
<dbReference type="GO" id="GO:0016853">
    <property type="term" value="F:isomerase activity"/>
    <property type="evidence" value="ECO:0007669"/>
    <property type="project" value="UniProtKB-KW"/>
</dbReference>
<dbReference type="RefSeq" id="WP_141810432.1">
    <property type="nucleotide sequence ID" value="NZ_VFPG01000001.1"/>
</dbReference>
<dbReference type="Pfam" id="PF10282">
    <property type="entry name" value="Lactonase"/>
    <property type="match status" value="1"/>
</dbReference>
<dbReference type="OrthoDB" id="3395603at2"/>
<dbReference type="GO" id="GO:0017057">
    <property type="term" value="F:6-phosphogluconolactonase activity"/>
    <property type="evidence" value="ECO:0007669"/>
    <property type="project" value="TreeGrafter"/>
</dbReference>
<organism evidence="3 4">
    <name type="scientific">Nocardia bhagyanarayanae</name>
    <dbReference type="NCBI Taxonomy" id="1215925"/>
    <lineage>
        <taxon>Bacteria</taxon>
        <taxon>Bacillati</taxon>
        <taxon>Actinomycetota</taxon>
        <taxon>Actinomycetes</taxon>
        <taxon>Mycobacteriales</taxon>
        <taxon>Nocardiaceae</taxon>
        <taxon>Nocardia</taxon>
    </lineage>
</organism>
<accession>A0A543FFB5</accession>
<dbReference type="AlphaFoldDB" id="A0A543FFB5"/>
<keyword evidence="3" id="KW-0413">Isomerase</keyword>
<dbReference type="InterPro" id="IPR019405">
    <property type="entry name" value="Lactonase_7-beta_prop"/>
</dbReference>
<keyword evidence="2" id="KW-0732">Signal</keyword>
<protein>
    <submittedName>
        <fullName evidence="3">6-phosphogluconolactonase (Cycloisomerase 2 family)</fullName>
    </submittedName>
</protein>
<evidence type="ECO:0000313" key="3">
    <source>
        <dbReference type="EMBL" id="TQM32547.1"/>
    </source>
</evidence>